<protein>
    <submittedName>
        <fullName evidence="2">Uncharacterized protein</fullName>
    </submittedName>
</protein>
<name>A0AAP0F4N2_9MAGN</name>
<organism evidence="2 3">
    <name type="scientific">Stephania cephalantha</name>
    <dbReference type="NCBI Taxonomy" id="152367"/>
    <lineage>
        <taxon>Eukaryota</taxon>
        <taxon>Viridiplantae</taxon>
        <taxon>Streptophyta</taxon>
        <taxon>Embryophyta</taxon>
        <taxon>Tracheophyta</taxon>
        <taxon>Spermatophyta</taxon>
        <taxon>Magnoliopsida</taxon>
        <taxon>Ranunculales</taxon>
        <taxon>Menispermaceae</taxon>
        <taxon>Menispermoideae</taxon>
        <taxon>Cissampelideae</taxon>
        <taxon>Stephania</taxon>
    </lineage>
</organism>
<keyword evidence="1" id="KW-0732">Signal</keyword>
<dbReference type="AlphaFoldDB" id="A0AAP0F4N2"/>
<dbReference type="EMBL" id="JBBNAG010000010">
    <property type="protein sequence ID" value="KAK9101453.1"/>
    <property type="molecule type" value="Genomic_DNA"/>
</dbReference>
<feature type="signal peptide" evidence="1">
    <location>
        <begin position="1"/>
        <end position="19"/>
    </location>
</feature>
<feature type="chain" id="PRO_5042946039" evidence="1">
    <location>
        <begin position="20"/>
        <end position="216"/>
    </location>
</feature>
<reference evidence="2 3" key="1">
    <citation type="submission" date="2024-01" db="EMBL/GenBank/DDBJ databases">
        <title>Genome assemblies of Stephania.</title>
        <authorList>
            <person name="Yang L."/>
        </authorList>
    </citation>
    <scope>NUCLEOTIDE SEQUENCE [LARGE SCALE GENOMIC DNA]</scope>
    <source>
        <strain evidence="2">JXDWG</strain>
        <tissue evidence="2">Leaf</tissue>
    </source>
</reference>
<evidence type="ECO:0000256" key="1">
    <source>
        <dbReference type="SAM" id="SignalP"/>
    </source>
</evidence>
<evidence type="ECO:0000313" key="3">
    <source>
        <dbReference type="Proteomes" id="UP001419268"/>
    </source>
</evidence>
<sequence length="216" mass="23643">MGYLTIWACLLVPLEVVLRELVERAAKEVAGSSIAPLRRSSGGSHASWDPLDGAGDAVEGGAKIVGDGVACKIERHEANQDYFWGVEGEGGEGEVDEGEDSGVGGDGEGDCYLRFTWWKARTEEAHMVERANRGGRTEEAHTVERANRGGTHGGERRWMRCTRWRGRTEEAHTVVRANRGGAHGGEGEQRRQTRWRAQMEEAHTVEIANGGGAHRR</sequence>
<keyword evidence="3" id="KW-1185">Reference proteome</keyword>
<accession>A0AAP0F4N2</accession>
<dbReference type="Proteomes" id="UP001419268">
    <property type="component" value="Unassembled WGS sequence"/>
</dbReference>
<proteinExistence type="predicted"/>
<comment type="caution">
    <text evidence="2">The sequence shown here is derived from an EMBL/GenBank/DDBJ whole genome shotgun (WGS) entry which is preliminary data.</text>
</comment>
<evidence type="ECO:0000313" key="2">
    <source>
        <dbReference type="EMBL" id="KAK9101453.1"/>
    </source>
</evidence>
<gene>
    <name evidence="2" type="ORF">Scep_024883</name>
</gene>